<evidence type="ECO:0000256" key="1">
    <source>
        <dbReference type="ARBA" id="ARBA00004761"/>
    </source>
</evidence>
<gene>
    <name evidence="6" type="ORF">HNP25_001096</name>
</gene>
<evidence type="ECO:0000313" key="6">
    <source>
        <dbReference type="EMBL" id="MBB6002444.1"/>
    </source>
</evidence>
<comment type="pathway">
    <text evidence="1">Carbohydrate acid metabolism.</text>
</comment>
<dbReference type="Proteomes" id="UP000524404">
    <property type="component" value="Unassembled WGS sequence"/>
</dbReference>
<protein>
    <submittedName>
        <fullName evidence="6">2-dehydro-3-deoxyphosphogluconate aldolase/(4S)-4-hydroxy-2-oxoglutarate aldolase</fullName>
        <ecNumber evidence="6">4.1.2.14</ecNumber>
        <ecNumber evidence="6">4.1.3.42</ecNumber>
    </submittedName>
</protein>
<dbReference type="GO" id="GO:0106009">
    <property type="term" value="F:(4S)-4-hydroxy-2-oxoglutarate aldolase activity"/>
    <property type="evidence" value="ECO:0007669"/>
    <property type="project" value="UniProtKB-EC"/>
</dbReference>
<comment type="subunit">
    <text evidence="3">Homotrimer.</text>
</comment>
<evidence type="ECO:0000256" key="4">
    <source>
        <dbReference type="ARBA" id="ARBA00023239"/>
    </source>
</evidence>
<accession>A0A841EJQ9</accession>
<evidence type="ECO:0000256" key="3">
    <source>
        <dbReference type="ARBA" id="ARBA00011233"/>
    </source>
</evidence>
<comment type="similarity">
    <text evidence="2">Belongs to the KHG/KDPG aldolase family.</text>
</comment>
<keyword evidence="7" id="KW-1185">Reference proteome</keyword>
<dbReference type="PANTHER" id="PTHR30246">
    <property type="entry name" value="2-KETO-3-DEOXY-6-PHOSPHOGLUCONATE ALDOLASE"/>
    <property type="match status" value="1"/>
</dbReference>
<dbReference type="NCBIfam" id="TIGR01182">
    <property type="entry name" value="eda"/>
    <property type="match status" value="1"/>
</dbReference>
<dbReference type="EMBL" id="JACHKT010000005">
    <property type="protein sequence ID" value="MBB6002444.1"/>
    <property type="molecule type" value="Genomic_DNA"/>
</dbReference>
<dbReference type="NCBIfam" id="NF005499">
    <property type="entry name" value="PRK07114.1"/>
    <property type="match status" value="1"/>
</dbReference>
<keyword evidence="5" id="KW-0119">Carbohydrate metabolism</keyword>
<dbReference type="PANTHER" id="PTHR30246:SF1">
    <property type="entry name" value="2-DEHYDRO-3-DEOXY-6-PHOSPHOGALACTONATE ALDOLASE-RELATED"/>
    <property type="match status" value="1"/>
</dbReference>
<evidence type="ECO:0000256" key="5">
    <source>
        <dbReference type="ARBA" id="ARBA00023277"/>
    </source>
</evidence>
<dbReference type="RefSeq" id="WP_184131458.1">
    <property type="nucleotide sequence ID" value="NZ_JACHKT010000005.1"/>
</dbReference>
<dbReference type="CDD" id="cd00452">
    <property type="entry name" value="KDPG_aldolase"/>
    <property type="match status" value="1"/>
</dbReference>
<organism evidence="6 7">
    <name type="scientific">Arcicella rosea</name>
    <dbReference type="NCBI Taxonomy" id="502909"/>
    <lineage>
        <taxon>Bacteria</taxon>
        <taxon>Pseudomonadati</taxon>
        <taxon>Bacteroidota</taxon>
        <taxon>Cytophagia</taxon>
        <taxon>Cytophagales</taxon>
        <taxon>Flectobacillaceae</taxon>
        <taxon>Arcicella</taxon>
    </lineage>
</organism>
<dbReference type="InterPro" id="IPR013785">
    <property type="entry name" value="Aldolase_TIM"/>
</dbReference>
<evidence type="ECO:0000256" key="2">
    <source>
        <dbReference type="ARBA" id="ARBA00006906"/>
    </source>
</evidence>
<comment type="caution">
    <text evidence="6">The sequence shown here is derived from an EMBL/GenBank/DDBJ whole genome shotgun (WGS) entry which is preliminary data.</text>
</comment>
<dbReference type="SUPFAM" id="SSF51569">
    <property type="entry name" value="Aldolase"/>
    <property type="match status" value="1"/>
</dbReference>
<evidence type="ECO:0000313" key="7">
    <source>
        <dbReference type="Proteomes" id="UP000524404"/>
    </source>
</evidence>
<dbReference type="EC" id="4.1.2.14" evidence="6"/>
<dbReference type="EC" id="4.1.3.42" evidence="6"/>
<dbReference type="InterPro" id="IPR000887">
    <property type="entry name" value="Aldlse_KDPG_KHG"/>
</dbReference>
<dbReference type="AlphaFoldDB" id="A0A841EJQ9"/>
<proteinExistence type="inferred from homology"/>
<dbReference type="Pfam" id="PF01081">
    <property type="entry name" value="Aldolase"/>
    <property type="match status" value="1"/>
</dbReference>
<sequence>MAFFQPKILNQLLADFPVVPVFYHEDIALTQNVIKACYDGGMRAFEFTNRGAKALEVFKAIYPFIREQCPEMALGIGTIFTVEQAKIFIEAGADFVVQPVITAEVGAFCQENAVAWFPGAATLNEIYSATQLGAEIVKIFPGNVVGPGFVKSMKGPMPNVKVMVTGGVEPTEESLKQWFSAGVTAVGMGSQLFPASLLASAKFDELTHTVASLMKYVEGLKSKK</sequence>
<name>A0A841EJQ9_9BACT</name>
<dbReference type="Gene3D" id="3.20.20.70">
    <property type="entry name" value="Aldolase class I"/>
    <property type="match status" value="1"/>
</dbReference>
<keyword evidence="4 6" id="KW-0456">Lyase</keyword>
<dbReference type="GO" id="GO:0008675">
    <property type="term" value="F:2-dehydro-3-deoxy-phosphogluconate aldolase activity"/>
    <property type="evidence" value="ECO:0007669"/>
    <property type="project" value="UniProtKB-EC"/>
</dbReference>
<reference evidence="6 7" key="1">
    <citation type="submission" date="2020-08" db="EMBL/GenBank/DDBJ databases">
        <title>Functional genomics of gut bacteria from endangered species of beetles.</title>
        <authorList>
            <person name="Carlos-Shanley C."/>
        </authorList>
    </citation>
    <scope>NUCLEOTIDE SEQUENCE [LARGE SCALE GENOMIC DNA]</scope>
    <source>
        <strain evidence="6 7">S00070</strain>
    </source>
</reference>